<dbReference type="AlphaFoldDB" id="A0A0U1L420"/>
<organism evidence="7 8">
    <name type="scientific">Sporomusa ovata</name>
    <dbReference type="NCBI Taxonomy" id="2378"/>
    <lineage>
        <taxon>Bacteria</taxon>
        <taxon>Bacillati</taxon>
        <taxon>Bacillota</taxon>
        <taxon>Negativicutes</taxon>
        <taxon>Selenomonadales</taxon>
        <taxon>Sporomusaceae</taxon>
        <taxon>Sporomusa</taxon>
    </lineage>
</organism>
<dbReference type="InterPro" id="IPR006140">
    <property type="entry name" value="D-isomer_DH_NAD-bd"/>
</dbReference>
<dbReference type="InterPro" id="IPR029753">
    <property type="entry name" value="D-isomer_DH_CS"/>
</dbReference>
<feature type="domain" description="D-isomer specific 2-hydroxyacid dehydrogenase catalytic" evidence="5">
    <location>
        <begin position="27"/>
        <end position="326"/>
    </location>
</feature>
<dbReference type="Pfam" id="PF02826">
    <property type="entry name" value="2-Hacid_dh_C"/>
    <property type="match status" value="1"/>
</dbReference>
<dbReference type="SUPFAM" id="SSF52283">
    <property type="entry name" value="Formate/glycerate dehydrogenase catalytic domain-like"/>
    <property type="match status" value="1"/>
</dbReference>
<dbReference type="GO" id="GO:0006564">
    <property type="term" value="P:L-serine biosynthetic process"/>
    <property type="evidence" value="ECO:0007669"/>
    <property type="project" value="UniProtKB-ARBA"/>
</dbReference>
<dbReference type="GO" id="GO:0004617">
    <property type="term" value="F:phosphoglycerate dehydrogenase activity"/>
    <property type="evidence" value="ECO:0007669"/>
    <property type="project" value="UniProtKB-EC"/>
</dbReference>
<dbReference type="RefSeq" id="WP_021170916.1">
    <property type="nucleotide sequence ID" value="NZ_CTRP01000014.1"/>
</dbReference>
<evidence type="ECO:0000259" key="6">
    <source>
        <dbReference type="Pfam" id="PF02826"/>
    </source>
</evidence>
<gene>
    <name evidence="7" type="ORF">SpAn4DRAFT_0106</name>
</gene>
<name>A0A0U1L420_9FIRM</name>
<accession>A0A0U1L420</accession>
<dbReference type="InterPro" id="IPR006139">
    <property type="entry name" value="D-isomer_2_OHA_DH_cat_dom"/>
</dbReference>
<dbReference type="InterPro" id="IPR036291">
    <property type="entry name" value="NAD(P)-bd_dom_sf"/>
</dbReference>
<dbReference type="PANTHER" id="PTHR43761:SF1">
    <property type="entry name" value="D-ISOMER SPECIFIC 2-HYDROXYACID DEHYDROGENASE CATALYTIC DOMAIN-CONTAINING PROTEIN-RELATED"/>
    <property type="match status" value="1"/>
</dbReference>
<dbReference type="GO" id="GO:0051287">
    <property type="term" value="F:NAD binding"/>
    <property type="evidence" value="ECO:0007669"/>
    <property type="project" value="InterPro"/>
</dbReference>
<keyword evidence="3" id="KW-0520">NAD</keyword>
<dbReference type="EMBL" id="CTRP01000014">
    <property type="protein sequence ID" value="CQR73644.1"/>
    <property type="molecule type" value="Genomic_DNA"/>
</dbReference>
<evidence type="ECO:0000256" key="2">
    <source>
        <dbReference type="ARBA" id="ARBA00023002"/>
    </source>
</evidence>
<protein>
    <submittedName>
        <fullName evidence="7">D-3-phosphoglycerate dehydrogenase</fullName>
        <ecNumber evidence="7">1.1.1.95</ecNumber>
    </submittedName>
</protein>
<evidence type="ECO:0000256" key="3">
    <source>
        <dbReference type="ARBA" id="ARBA00023027"/>
    </source>
</evidence>
<dbReference type="GO" id="GO:0047545">
    <property type="term" value="F:(S)-2-hydroxyglutarate dehydrogenase activity"/>
    <property type="evidence" value="ECO:0007669"/>
    <property type="project" value="UniProtKB-ARBA"/>
</dbReference>
<keyword evidence="2 4" id="KW-0560">Oxidoreductase</keyword>
<dbReference type="PROSITE" id="PS00671">
    <property type="entry name" value="D_2_HYDROXYACID_DH_3"/>
    <property type="match status" value="1"/>
</dbReference>
<dbReference type="SUPFAM" id="SSF51735">
    <property type="entry name" value="NAD(P)-binding Rossmann-fold domains"/>
    <property type="match status" value="1"/>
</dbReference>
<dbReference type="Pfam" id="PF00389">
    <property type="entry name" value="2-Hacid_dh"/>
    <property type="match status" value="1"/>
</dbReference>
<dbReference type="InterPro" id="IPR050418">
    <property type="entry name" value="D-iso_2-hydroxyacid_DH_PdxB"/>
</dbReference>
<proteinExistence type="inferred from homology"/>
<dbReference type="PANTHER" id="PTHR43761">
    <property type="entry name" value="D-ISOMER SPECIFIC 2-HYDROXYACID DEHYDROGENASE FAMILY PROTEIN (AFU_ORTHOLOGUE AFUA_1G13630)"/>
    <property type="match status" value="1"/>
</dbReference>
<dbReference type="Proteomes" id="UP000049855">
    <property type="component" value="Unassembled WGS sequence"/>
</dbReference>
<evidence type="ECO:0000256" key="4">
    <source>
        <dbReference type="RuleBase" id="RU003719"/>
    </source>
</evidence>
<dbReference type="FunFam" id="3.40.50.720:FF:000041">
    <property type="entry name" value="D-3-phosphoglycerate dehydrogenase"/>
    <property type="match status" value="1"/>
</dbReference>
<evidence type="ECO:0000259" key="5">
    <source>
        <dbReference type="Pfam" id="PF00389"/>
    </source>
</evidence>
<dbReference type="EC" id="1.1.1.95" evidence="7"/>
<comment type="similarity">
    <text evidence="1 4">Belongs to the D-isomer specific 2-hydroxyacid dehydrogenase family.</text>
</comment>
<evidence type="ECO:0000256" key="1">
    <source>
        <dbReference type="ARBA" id="ARBA00005854"/>
    </source>
</evidence>
<evidence type="ECO:0000313" key="8">
    <source>
        <dbReference type="Proteomes" id="UP000049855"/>
    </source>
</evidence>
<evidence type="ECO:0000313" key="7">
    <source>
        <dbReference type="EMBL" id="CQR73644.1"/>
    </source>
</evidence>
<sequence length="350" mass="37986">MPKVVSLLSEDKFYSAKPVIPQELNIFFPNQYSDLDIINACEGADCLFSVGSAAMINSFILDRIPDIKIVQCMGVGFDRVDIPASIRVGIPVANVPGSNATSVAEYVIGSLIAIQRRLVEADAEIKAGNYLSFRNNILREGIKEVKGSKIGLVGFGNIGRKVAQIASVMGASVSYCALHRQSSNVERQYSIEYKTLDLLLETSDVISLHIPLNDKTRGLIGARELALMPQGSILINTARGEIVDQKALAEVLEKGHLAGASIDTFTPEPPGHDHPLLTLSANAKKRLILNPHTSGVTVGAYKRMIENALKNMARVVRGEVPNNIVNGIFRRGNDLPKWRAGIQTCSDKND</sequence>
<keyword evidence="8" id="KW-1185">Reference proteome</keyword>
<feature type="domain" description="D-isomer specific 2-hydroxyacid dehydrogenase NAD-binding" evidence="6">
    <location>
        <begin position="109"/>
        <end position="293"/>
    </location>
</feature>
<dbReference type="PROSITE" id="PS00670">
    <property type="entry name" value="D_2_HYDROXYACID_DH_2"/>
    <property type="match status" value="1"/>
</dbReference>
<reference evidence="8" key="1">
    <citation type="submission" date="2015-03" db="EMBL/GenBank/DDBJ databases">
        <authorList>
            <person name="Nijsse Bart"/>
        </authorList>
    </citation>
    <scope>NUCLEOTIDE SEQUENCE [LARGE SCALE GENOMIC DNA]</scope>
</reference>
<dbReference type="Gene3D" id="3.40.50.720">
    <property type="entry name" value="NAD(P)-binding Rossmann-like Domain"/>
    <property type="match status" value="2"/>
</dbReference>